<dbReference type="EMBL" id="JACIVI010000007">
    <property type="protein sequence ID" value="MBB1163238.1"/>
    <property type="molecule type" value="Genomic_DNA"/>
</dbReference>
<evidence type="ECO:0000313" key="2">
    <source>
        <dbReference type="Proteomes" id="UP000586093"/>
    </source>
</evidence>
<proteinExistence type="predicted"/>
<dbReference type="RefSeq" id="WP_182665969.1">
    <property type="nucleotide sequence ID" value="NZ_JACIVI010000007.1"/>
</dbReference>
<comment type="caution">
    <text evidence="1">The sequence shown here is derived from an EMBL/GenBank/DDBJ whole genome shotgun (WGS) entry which is preliminary data.</text>
</comment>
<dbReference type="Pfam" id="PF04663">
    <property type="entry name" value="Phenol_monoox"/>
    <property type="match status" value="1"/>
</dbReference>
<dbReference type="InterPro" id="IPR006756">
    <property type="entry name" value="Phenol_hydroxylase"/>
</dbReference>
<dbReference type="GO" id="GO:0018662">
    <property type="term" value="F:phenol 2-monooxygenase activity"/>
    <property type="evidence" value="ECO:0007669"/>
    <property type="project" value="InterPro"/>
</dbReference>
<dbReference type="InterPro" id="IPR043010">
    <property type="entry name" value="Phenol_hydroxylase_sf"/>
</dbReference>
<keyword evidence="2" id="KW-1185">Reference proteome</keyword>
<gene>
    <name evidence="1" type="ORF">H4F90_14790</name>
</gene>
<dbReference type="Gene3D" id="3.10.20.560">
    <property type="entry name" value="Phenol hydroxylase"/>
    <property type="match status" value="1"/>
</dbReference>
<dbReference type="Proteomes" id="UP000586093">
    <property type="component" value="Unassembled WGS sequence"/>
</dbReference>
<dbReference type="AlphaFoldDB" id="A0A839HTW3"/>
<protein>
    <submittedName>
        <fullName evidence="1">Phenol hydroxylase subunit P4</fullName>
    </submittedName>
</protein>
<evidence type="ECO:0000313" key="1">
    <source>
        <dbReference type="EMBL" id="MBB1163238.1"/>
    </source>
</evidence>
<sequence length="120" mass="13286">MSVQALRADYHGTMKDAVENFHGKQLLNIGWDRHLMFAAPICLPLPPELPFEALVREVLPGLYGQHPDFARIDWAQVQWLRGGEPFSPEPSASLADNGLDHKAVLRLRTPGLGGLYGIGF</sequence>
<reference evidence="1 2" key="1">
    <citation type="submission" date="2020-08" db="EMBL/GenBank/DDBJ databases">
        <title>Aquariorum lacteus gen. nov., sp. nov., a new member of the family Comamonadaceae, isolated from freshwater aquarium.</title>
        <authorList>
            <person name="Chun S.-J."/>
        </authorList>
    </citation>
    <scope>NUCLEOTIDE SEQUENCE [LARGE SCALE GENOMIC DNA]</scope>
    <source>
        <strain evidence="1 2">SJAQ100</strain>
    </source>
</reference>
<name>A0A839HTW3_9BURK</name>
<accession>A0A839HTW3</accession>
<organism evidence="1 2">
    <name type="scientific">Aquariibacter albus</name>
    <dbReference type="NCBI Taxonomy" id="2759899"/>
    <lineage>
        <taxon>Bacteria</taxon>
        <taxon>Pseudomonadati</taxon>
        <taxon>Pseudomonadota</taxon>
        <taxon>Betaproteobacteria</taxon>
        <taxon>Burkholderiales</taxon>
        <taxon>Sphaerotilaceae</taxon>
        <taxon>Aquariibacter</taxon>
    </lineage>
</organism>